<dbReference type="Proteomes" id="UP000317155">
    <property type="component" value="Unassembled WGS sequence"/>
</dbReference>
<sequence>MPVPQQFARTNKMGRGPYEKSGLVADTALHPGREHHEHFEVLLPNEEGMTSSKVDLKVELWYLPYGNRDSDPFLWKEYSETVEVKL</sequence>
<dbReference type="OrthoDB" id="5431367at2"/>
<evidence type="ECO:0000313" key="3">
    <source>
        <dbReference type="Proteomes" id="UP000317155"/>
    </source>
</evidence>
<name>A0A550JBI7_9BACT</name>
<organism evidence="2 3">
    <name type="scientific">Trichloromonas acetexigens</name>
    <dbReference type="NCBI Taxonomy" id="38815"/>
    <lineage>
        <taxon>Bacteria</taxon>
        <taxon>Pseudomonadati</taxon>
        <taxon>Thermodesulfobacteriota</taxon>
        <taxon>Desulfuromonadia</taxon>
        <taxon>Desulfuromonadales</taxon>
        <taxon>Trichloromonadaceae</taxon>
        <taxon>Trichloromonas</taxon>
    </lineage>
</organism>
<keyword evidence="3" id="KW-1185">Reference proteome</keyword>
<evidence type="ECO:0000313" key="2">
    <source>
        <dbReference type="EMBL" id="TRO80503.1"/>
    </source>
</evidence>
<evidence type="ECO:0000256" key="1">
    <source>
        <dbReference type="SAM" id="MobiDB-lite"/>
    </source>
</evidence>
<accession>A0A550JBI7</accession>
<reference evidence="2 3" key="1">
    <citation type="submission" date="2019-07" db="EMBL/GenBank/DDBJ databases">
        <title>Insights of Desulfuromonas acetexigens electromicrobiology.</title>
        <authorList>
            <person name="Katuri K."/>
            <person name="Sapireddy V."/>
            <person name="Shaw D.R."/>
            <person name="Saikaly P."/>
        </authorList>
    </citation>
    <scope>NUCLEOTIDE SEQUENCE [LARGE SCALE GENOMIC DNA]</scope>
    <source>
        <strain evidence="2 3">2873</strain>
    </source>
</reference>
<dbReference type="EMBL" id="VJVV01000007">
    <property type="protein sequence ID" value="TRO80503.1"/>
    <property type="molecule type" value="Genomic_DNA"/>
</dbReference>
<protein>
    <submittedName>
        <fullName evidence="2">Uncharacterized protein</fullName>
    </submittedName>
</protein>
<dbReference type="AlphaFoldDB" id="A0A550JBI7"/>
<gene>
    <name evidence="2" type="ORF">FL622_10405</name>
</gene>
<feature type="region of interest" description="Disordered" evidence="1">
    <location>
        <begin position="1"/>
        <end position="20"/>
    </location>
</feature>
<comment type="caution">
    <text evidence="2">The sequence shown here is derived from an EMBL/GenBank/DDBJ whole genome shotgun (WGS) entry which is preliminary data.</text>
</comment>
<proteinExistence type="predicted"/>